<protein>
    <recommendedName>
        <fullName evidence="3">YNCE-like beta-propeller domain-containing protein</fullName>
    </recommendedName>
</protein>
<accession>A0A0N1N255</accession>
<dbReference type="InterPro" id="IPR015943">
    <property type="entry name" value="WD40/YVTN_repeat-like_dom_sf"/>
</dbReference>
<keyword evidence="5" id="KW-1185">Reference proteome</keyword>
<sequence length="333" mass="34131">MFARRTQIALALVTSLGAAGARADTIVVANENGQSLSIIDSQTSKTTTAAIPISPHNVDVTADGRLILATGMPAAQSGSHAAHGSAGGQLILMDVAGDAPGAPQVVTVGGHPAHVVPDAQGHFAYLTDAETNSVVVVDIPGRRVTGRIPVQNYPHGLRLSPDGNLLAVANMKSDTVSLVDTRNPEKAMHISVGKRPVQVAFDRSGRILVVSLNGEDKVAIIDVDARKVLRKASVGNGPVQVYVTPDGKAALVANQGSAAKPDNRVSVVALEDGKLIRNVTVGKGAHGIVIARDGRTAYVTNTYANTISAIDLGSLSAGKAYPVGKGPNGIAAR</sequence>
<feature type="chain" id="PRO_5005878441" description="YNCE-like beta-propeller domain-containing protein" evidence="2">
    <location>
        <begin position="24"/>
        <end position="333"/>
    </location>
</feature>
<dbReference type="InterPro" id="IPR048433">
    <property type="entry name" value="YNCE-like_beta-prop"/>
</dbReference>
<dbReference type="InterPro" id="IPR051200">
    <property type="entry name" value="Host-pathogen_enzymatic-act"/>
</dbReference>
<keyword evidence="1 2" id="KW-0732">Signal</keyword>
<proteinExistence type="predicted"/>
<dbReference type="Pfam" id="PF21783">
    <property type="entry name" value="YNCE"/>
    <property type="match status" value="1"/>
</dbReference>
<dbReference type="InterPro" id="IPR011964">
    <property type="entry name" value="YVTN_b-propeller_repeat"/>
</dbReference>
<gene>
    <name evidence="4" type="ORF">AE618_02795</name>
</gene>
<dbReference type="PANTHER" id="PTHR47197:SF3">
    <property type="entry name" value="DIHYDRO-HEME D1 DEHYDROGENASE"/>
    <property type="match status" value="1"/>
</dbReference>
<name>A0A0N1N255_9HYPH</name>
<dbReference type="EMBL" id="LGSZ01000018">
    <property type="protein sequence ID" value="KPH82584.1"/>
    <property type="molecule type" value="Genomic_DNA"/>
</dbReference>
<dbReference type="InterPro" id="IPR011045">
    <property type="entry name" value="N2O_reductase_N"/>
</dbReference>
<organism evidence="4 5">
    <name type="scientific">Bosea vaviloviae</name>
    <dbReference type="NCBI Taxonomy" id="1526658"/>
    <lineage>
        <taxon>Bacteria</taxon>
        <taxon>Pseudomonadati</taxon>
        <taxon>Pseudomonadota</taxon>
        <taxon>Alphaproteobacteria</taxon>
        <taxon>Hyphomicrobiales</taxon>
        <taxon>Boseaceae</taxon>
        <taxon>Bosea</taxon>
    </lineage>
</organism>
<evidence type="ECO:0000256" key="1">
    <source>
        <dbReference type="ARBA" id="ARBA00022729"/>
    </source>
</evidence>
<dbReference type="AlphaFoldDB" id="A0A0N1N255"/>
<dbReference type="InterPro" id="IPR019405">
    <property type="entry name" value="Lactonase_7-beta_prop"/>
</dbReference>
<evidence type="ECO:0000313" key="4">
    <source>
        <dbReference type="EMBL" id="KPH82584.1"/>
    </source>
</evidence>
<dbReference type="Proteomes" id="UP000037822">
    <property type="component" value="Unassembled WGS sequence"/>
</dbReference>
<evidence type="ECO:0000256" key="2">
    <source>
        <dbReference type="SAM" id="SignalP"/>
    </source>
</evidence>
<feature type="signal peptide" evidence="2">
    <location>
        <begin position="1"/>
        <end position="23"/>
    </location>
</feature>
<dbReference type="RefSeq" id="WP_054207537.1">
    <property type="nucleotide sequence ID" value="NZ_LGSZ01000018.1"/>
</dbReference>
<evidence type="ECO:0000259" key="3">
    <source>
        <dbReference type="Pfam" id="PF21783"/>
    </source>
</evidence>
<dbReference type="PANTHER" id="PTHR47197">
    <property type="entry name" value="PROTEIN NIRF"/>
    <property type="match status" value="1"/>
</dbReference>
<evidence type="ECO:0000313" key="5">
    <source>
        <dbReference type="Proteomes" id="UP000037822"/>
    </source>
</evidence>
<dbReference type="OrthoDB" id="145213at2"/>
<dbReference type="Pfam" id="PF10282">
    <property type="entry name" value="Lactonase"/>
    <property type="match status" value="1"/>
</dbReference>
<feature type="domain" description="YNCE-like beta-propeller" evidence="3">
    <location>
        <begin position="188"/>
        <end position="330"/>
    </location>
</feature>
<dbReference type="NCBIfam" id="TIGR02276">
    <property type="entry name" value="beta_rpt_yvtn"/>
    <property type="match status" value="1"/>
</dbReference>
<dbReference type="PATRIC" id="fig|1526658.3.peg.4267"/>
<dbReference type="Gene3D" id="2.130.10.10">
    <property type="entry name" value="YVTN repeat-like/Quinoprotein amine dehydrogenase"/>
    <property type="match status" value="2"/>
</dbReference>
<reference evidence="4 5" key="1">
    <citation type="submission" date="2015-07" db="EMBL/GenBank/DDBJ databases">
        <title>Whole genome sequencing of Bosea vaviloviae isolated from cave pool.</title>
        <authorList>
            <person name="Tan N.E.H."/>
            <person name="Lee Y.P."/>
            <person name="Gan H.M."/>
            <person name="Barton H."/>
            <person name="Savka M.A."/>
        </authorList>
    </citation>
    <scope>NUCLEOTIDE SEQUENCE [LARGE SCALE GENOMIC DNA]</scope>
    <source>
        <strain evidence="4 5">SD260</strain>
    </source>
</reference>
<comment type="caution">
    <text evidence="4">The sequence shown here is derived from an EMBL/GenBank/DDBJ whole genome shotgun (WGS) entry which is preliminary data.</text>
</comment>
<dbReference type="SUPFAM" id="SSF50974">
    <property type="entry name" value="Nitrous oxide reductase, N-terminal domain"/>
    <property type="match status" value="1"/>
</dbReference>